<evidence type="ECO:0000256" key="1">
    <source>
        <dbReference type="SAM" id="MobiDB-lite"/>
    </source>
</evidence>
<evidence type="ECO:0000313" key="2">
    <source>
        <dbReference type="EMBL" id="GBP36348.1"/>
    </source>
</evidence>
<protein>
    <submittedName>
        <fullName evidence="2">Uncharacterized protein</fullName>
    </submittedName>
</protein>
<dbReference type="EMBL" id="BGZK01000317">
    <property type="protein sequence ID" value="GBP36348.1"/>
    <property type="molecule type" value="Genomic_DNA"/>
</dbReference>
<comment type="caution">
    <text evidence="2">The sequence shown here is derived from an EMBL/GenBank/DDBJ whole genome shotgun (WGS) entry which is preliminary data.</text>
</comment>
<dbReference type="Proteomes" id="UP000299102">
    <property type="component" value="Unassembled WGS sequence"/>
</dbReference>
<name>A0A4C1VB25_EUMVA</name>
<organism evidence="2 3">
    <name type="scientific">Eumeta variegata</name>
    <name type="common">Bagworm moth</name>
    <name type="synonym">Eumeta japonica</name>
    <dbReference type="NCBI Taxonomy" id="151549"/>
    <lineage>
        <taxon>Eukaryota</taxon>
        <taxon>Metazoa</taxon>
        <taxon>Ecdysozoa</taxon>
        <taxon>Arthropoda</taxon>
        <taxon>Hexapoda</taxon>
        <taxon>Insecta</taxon>
        <taxon>Pterygota</taxon>
        <taxon>Neoptera</taxon>
        <taxon>Endopterygota</taxon>
        <taxon>Lepidoptera</taxon>
        <taxon>Glossata</taxon>
        <taxon>Ditrysia</taxon>
        <taxon>Tineoidea</taxon>
        <taxon>Psychidae</taxon>
        <taxon>Oiketicinae</taxon>
        <taxon>Eumeta</taxon>
    </lineage>
</organism>
<feature type="compositionally biased region" description="Polar residues" evidence="1">
    <location>
        <begin position="20"/>
        <end position="41"/>
    </location>
</feature>
<proteinExistence type="predicted"/>
<dbReference type="AlphaFoldDB" id="A0A4C1VB25"/>
<reference evidence="2 3" key="1">
    <citation type="journal article" date="2019" name="Commun. Biol.">
        <title>The bagworm genome reveals a unique fibroin gene that provides high tensile strength.</title>
        <authorList>
            <person name="Kono N."/>
            <person name="Nakamura H."/>
            <person name="Ohtoshi R."/>
            <person name="Tomita M."/>
            <person name="Numata K."/>
            <person name="Arakawa K."/>
        </authorList>
    </citation>
    <scope>NUCLEOTIDE SEQUENCE [LARGE SCALE GENOMIC DNA]</scope>
</reference>
<gene>
    <name evidence="2" type="ORF">EVAR_22480_1</name>
</gene>
<keyword evidence="3" id="KW-1185">Reference proteome</keyword>
<feature type="region of interest" description="Disordered" evidence="1">
    <location>
        <begin position="102"/>
        <end position="134"/>
    </location>
</feature>
<feature type="region of interest" description="Disordered" evidence="1">
    <location>
        <begin position="17"/>
        <end position="41"/>
    </location>
</feature>
<sequence length="134" mass="14631">MHAYRLVRLARVMSRAAGTGSHNPINGASSSARHATPSPDSYSIRYRGTGTQFANDCQCKLIEILSRRPPFRAPPFAPVPYVHEEGLALRRGGRVCIMEGGAAASPAARVNDRDQSRTPLSHTKRHTPPRTDQS</sequence>
<evidence type="ECO:0000313" key="3">
    <source>
        <dbReference type="Proteomes" id="UP000299102"/>
    </source>
</evidence>
<accession>A0A4C1VB25</accession>